<proteinExistence type="inferred from homology"/>
<feature type="region of interest" description="Disordered" evidence="7">
    <location>
        <begin position="1"/>
        <end position="21"/>
    </location>
</feature>
<comment type="similarity">
    <text evidence="6">Belongs to the Vsr family.</text>
</comment>
<dbReference type="OrthoDB" id="9801520at2"/>
<name>A0A243QCY0_9ACTN</name>
<dbReference type="CDD" id="cd00221">
    <property type="entry name" value="Vsr"/>
    <property type="match status" value="1"/>
</dbReference>
<reference evidence="8 9" key="1">
    <citation type="submission" date="2017-05" db="EMBL/GenBank/DDBJ databases">
        <title>Biotechnological potential of actinobacteria isolated from South African environments.</title>
        <authorList>
            <person name="Le Roes-Hill M."/>
            <person name="Prins A."/>
            <person name="Durrell K.A."/>
        </authorList>
    </citation>
    <scope>NUCLEOTIDE SEQUENCE [LARGE SCALE GENOMIC DNA]</scope>
    <source>
        <strain evidence="8">BS2</strain>
    </source>
</reference>
<feature type="compositionally biased region" description="Polar residues" evidence="7">
    <location>
        <begin position="1"/>
        <end position="16"/>
    </location>
</feature>
<dbReference type="SUPFAM" id="SSF52980">
    <property type="entry name" value="Restriction endonuclease-like"/>
    <property type="match status" value="1"/>
</dbReference>
<dbReference type="GO" id="GO:0006298">
    <property type="term" value="P:mismatch repair"/>
    <property type="evidence" value="ECO:0007669"/>
    <property type="project" value="InterPro"/>
</dbReference>
<evidence type="ECO:0000256" key="6">
    <source>
        <dbReference type="ARBA" id="ARBA00029466"/>
    </source>
</evidence>
<dbReference type="GO" id="GO:0004519">
    <property type="term" value="F:endonuclease activity"/>
    <property type="evidence" value="ECO:0007669"/>
    <property type="project" value="UniProtKB-KW"/>
</dbReference>
<evidence type="ECO:0000256" key="5">
    <source>
        <dbReference type="ARBA" id="ARBA00023204"/>
    </source>
</evidence>
<dbReference type="Gene3D" id="3.40.960.10">
    <property type="entry name" value="VSR Endonuclease"/>
    <property type="match status" value="1"/>
</dbReference>
<keyword evidence="4" id="KW-0378">Hydrolase</keyword>
<accession>A0A243QCY0</accession>
<dbReference type="STRING" id="417102.CA982_08530"/>
<dbReference type="Pfam" id="PF03852">
    <property type="entry name" value="Vsr"/>
    <property type="match status" value="1"/>
</dbReference>
<organism evidence="8 9">
    <name type="scientific">Gordonia lacunae</name>
    <dbReference type="NCBI Taxonomy" id="417102"/>
    <lineage>
        <taxon>Bacteria</taxon>
        <taxon>Bacillati</taxon>
        <taxon>Actinomycetota</taxon>
        <taxon>Actinomycetes</taxon>
        <taxon>Mycobacteriales</taxon>
        <taxon>Gordoniaceae</taxon>
        <taxon>Gordonia</taxon>
    </lineage>
</organism>
<dbReference type="REBASE" id="237275">
    <property type="entry name" value="V.GlaBS2ORF8535P"/>
</dbReference>
<dbReference type="Proteomes" id="UP000194632">
    <property type="component" value="Unassembled WGS sequence"/>
</dbReference>
<dbReference type="GO" id="GO:0016787">
    <property type="term" value="F:hydrolase activity"/>
    <property type="evidence" value="ECO:0007669"/>
    <property type="project" value="UniProtKB-KW"/>
</dbReference>
<protein>
    <submittedName>
        <fullName evidence="8">Very short patch repair endonuclease</fullName>
    </submittedName>
</protein>
<evidence type="ECO:0000256" key="1">
    <source>
        <dbReference type="ARBA" id="ARBA00022722"/>
    </source>
</evidence>
<keyword evidence="9" id="KW-1185">Reference proteome</keyword>
<evidence type="ECO:0000256" key="3">
    <source>
        <dbReference type="ARBA" id="ARBA00022763"/>
    </source>
</evidence>
<dbReference type="NCBIfam" id="TIGR00632">
    <property type="entry name" value="vsr"/>
    <property type="match status" value="1"/>
</dbReference>
<gene>
    <name evidence="8" type="ORF">CA982_08530</name>
</gene>
<sequence>MADSWASSQATRASMRSNRRRDTRPELLVRKSLHSMGYGYRVDFAPLADQRRLKADIVFPGARVAVFIDGCFWHGCPKHYRPSRTNAEFWRSKVEGNKVRDARSDDTLRAARWTVLRFWEHDDPDGVARYIARTVDDHRLYRR</sequence>
<evidence type="ECO:0000313" key="8">
    <source>
        <dbReference type="EMBL" id="OUC79482.1"/>
    </source>
</evidence>
<dbReference type="AlphaFoldDB" id="A0A243QCY0"/>
<dbReference type="EMBL" id="NGFO01000007">
    <property type="protein sequence ID" value="OUC79482.1"/>
    <property type="molecule type" value="Genomic_DNA"/>
</dbReference>
<evidence type="ECO:0000256" key="7">
    <source>
        <dbReference type="SAM" id="MobiDB-lite"/>
    </source>
</evidence>
<keyword evidence="3" id="KW-0227">DNA damage</keyword>
<dbReference type="RefSeq" id="WP_086534896.1">
    <property type="nucleotide sequence ID" value="NZ_NGFO01000007.1"/>
</dbReference>
<evidence type="ECO:0000256" key="2">
    <source>
        <dbReference type="ARBA" id="ARBA00022759"/>
    </source>
</evidence>
<keyword evidence="5" id="KW-0234">DNA repair</keyword>
<dbReference type="InterPro" id="IPR004603">
    <property type="entry name" value="DNA_mismatch_endonuc_vsr"/>
</dbReference>
<evidence type="ECO:0000313" key="9">
    <source>
        <dbReference type="Proteomes" id="UP000194632"/>
    </source>
</evidence>
<dbReference type="InterPro" id="IPR011335">
    <property type="entry name" value="Restrct_endonuc-II-like"/>
</dbReference>
<keyword evidence="1" id="KW-0540">Nuclease</keyword>
<comment type="caution">
    <text evidence="8">The sequence shown here is derived from an EMBL/GenBank/DDBJ whole genome shotgun (WGS) entry which is preliminary data.</text>
</comment>
<evidence type="ECO:0000256" key="4">
    <source>
        <dbReference type="ARBA" id="ARBA00022801"/>
    </source>
</evidence>
<keyword evidence="2 8" id="KW-0255">Endonuclease</keyword>